<evidence type="ECO:0000256" key="1">
    <source>
        <dbReference type="ARBA" id="ARBA00022612"/>
    </source>
</evidence>
<reference evidence="4 5" key="1">
    <citation type="submission" date="2018-07" db="EMBL/GenBank/DDBJ databases">
        <title>Leeuwenhoekiella genomics.</title>
        <authorList>
            <person name="Tahon G."/>
            <person name="Willems A."/>
        </authorList>
    </citation>
    <scope>NUCLEOTIDE SEQUENCE [LARGE SCALE GENOMIC DNA]</scope>
    <source>
        <strain evidence="4 5">R-50232</strain>
    </source>
</reference>
<feature type="coiled-coil region" evidence="2">
    <location>
        <begin position="965"/>
        <end position="1041"/>
    </location>
</feature>
<name>A0A4Q0NSD9_9FLAO</name>
<feature type="coiled-coil region" evidence="2">
    <location>
        <begin position="617"/>
        <end position="678"/>
    </location>
</feature>
<dbReference type="InterPro" id="IPR010090">
    <property type="entry name" value="Phage_tape_meas"/>
</dbReference>
<evidence type="ECO:0000313" key="5">
    <source>
        <dbReference type="Proteomes" id="UP000289821"/>
    </source>
</evidence>
<dbReference type="EMBL" id="QOVI01000004">
    <property type="protein sequence ID" value="RXG13969.1"/>
    <property type="molecule type" value="Genomic_DNA"/>
</dbReference>
<dbReference type="Proteomes" id="UP000289821">
    <property type="component" value="Unassembled WGS sequence"/>
</dbReference>
<dbReference type="PANTHER" id="PTHR37813">
    <property type="entry name" value="FELS-2 PROPHAGE PROTEIN"/>
    <property type="match status" value="1"/>
</dbReference>
<organism evidence="4 5">
    <name type="scientific">Leeuwenhoekiella aestuarii</name>
    <dbReference type="NCBI Taxonomy" id="2249426"/>
    <lineage>
        <taxon>Bacteria</taxon>
        <taxon>Pseudomonadati</taxon>
        <taxon>Bacteroidota</taxon>
        <taxon>Flavobacteriia</taxon>
        <taxon>Flavobacteriales</taxon>
        <taxon>Flavobacteriaceae</taxon>
        <taxon>Leeuwenhoekiella</taxon>
    </lineage>
</organism>
<keyword evidence="5" id="KW-1185">Reference proteome</keyword>
<dbReference type="Pfam" id="PF10145">
    <property type="entry name" value="PhageMin_Tail"/>
    <property type="match status" value="1"/>
</dbReference>
<accession>A0A4Q0NSD9</accession>
<feature type="domain" description="Phage tail tape measure protein" evidence="3">
    <location>
        <begin position="108"/>
        <end position="269"/>
    </location>
</feature>
<comment type="caution">
    <text evidence="4">The sequence shown here is derived from an EMBL/GenBank/DDBJ whole genome shotgun (WGS) entry which is preliminary data.</text>
</comment>
<keyword evidence="1" id="KW-1188">Viral release from host cell</keyword>
<gene>
    <name evidence="4" type="ORF">DSM04_10473</name>
</gene>
<evidence type="ECO:0000256" key="2">
    <source>
        <dbReference type="SAM" id="Coils"/>
    </source>
</evidence>
<evidence type="ECO:0000313" key="4">
    <source>
        <dbReference type="EMBL" id="RXG13969.1"/>
    </source>
</evidence>
<protein>
    <submittedName>
        <fullName evidence="4">TP901 family phage tail tape measure protein</fullName>
    </submittedName>
</protein>
<proteinExistence type="predicted"/>
<keyword evidence="2" id="KW-0175">Coiled coil</keyword>
<dbReference type="PANTHER" id="PTHR37813:SF1">
    <property type="entry name" value="FELS-2 PROPHAGE PROTEIN"/>
    <property type="match status" value="1"/>
</dbReference>
<dbReference type="AlphaFoldDB" id="A0A4Q0NSD9"/>
<dbReference type="NCBIfam" id="TIGR01760">
    <property type="entry name" value="tape_meas_TP901"/>
    <property type="match status" value="1"/>
</dbReference>
<evidence type="ECO:0000259" key="3">
    <source>
        <dbReference type="Pfam" id="PF10145"/>
    </source>
</evidence>
<dbReference type="RefSeq" id="WP_128761398.1">
    <property type="nucleotide sequence ID" value="NZ_QOVI01000004.1"/>
</dbReference>
<sequence>MAVRGSNSLFFASGINNDGLKQGAREAEGIIGGLASSISRINPFAGLLLGATAAFTAIANDSFQLAKDFEKAMKEVETISKATQDNFDDISSKVFNLSKISPDGPVKLAKAYYQIVSAGYDGAEGLKLLETAAKAATAGVTTTETAADGITTVLNAFKLGAEDAEEVADALFQTVKLGKTNFEQLSSSLSQVAPLAAASGFEFREVLAAVASLTKQGVPTAQAMTQIRAAIEATTKVLGDGAAESLSLQNAFQAVYKEAGGSQNKLKELTGSVEAMGAILATTGENAEGAAQDLEDLGNSAGASQEAFERNISSNVNQLGILGNRIKAITRGIGESALDVSNELAKFLNRAIADTENYNDAIRKQANEFNILNSTILDTNSSYDERFDAIKKLKDQYPEYLQSIDLDKIKNDDLETTLVKVKQALSDINDEQNRRLKLSGLNQKVIDAQNNKATQRNLYEESVSDFYKLVEEIQDYAAKEDIKLNFSYSDSPTEILGKLNKQLDTNPFGKGGRLIADLNFANDAINLYSRGLGDANDQLDKEEEKLQRIKRLTYDNAAGAKQIVKEIAALDSLEGLKQFENYKFPDIKQFVDARKEVFETFKSIDLAKDIPSLKPFLDSETEEIRKYAEKRQRLLNTSYTPKGGSGGDSKKDAFTEMLNKNKEEYEKYEAVVKQIGKEIADAQFETLLKQGSDYGEYLKNQLDKTKVFAEQQKIALAAEKEGINLNRGVVTSPNSLQPITVPVDFEIDTTSINAIDRQLRTLYEQFYAAQTNEERKALAERIKIRRLELKEAEKYLDDAEGLHADFLGSLLNMNNRELQAHIQKLKGKLKAEELTKDQILAINEEIKRSQDEVGNNIQQTANELAGIFNQVSSLFQKFGDEDTAKLLNQLAGVAAGAGQLAKGIATGNPADIISGGLAVLDSALTVEVVSDTAKFEEAIKKLNSAIDDLDYAISKSVGRDQITNRLDQLKNLEQLQEDIKRAEQAEKEAEKQVKLLGLTIGKKGKGSGTDAAKLEEFAEQAKQLKREAQELQAELNEIYTGTSSQSITDSIIEGFRNGKRAASDFADDFGVMMQEALLNNFKINFLANQVEDFYKEFAEAGADGSYSSADIERLRNFYNTLISGAQTDLDAINDILENTGIGSLGADTSKQGLSGAIASVTEDTANILAGTLNAMRLDARRNLEVNTEAVTYLAQIEVNTRYNRYLESIDGRFASIERAIIEFQAN</sequence>